<dbReference type="EMBL" id="KZ858972">
    <property type="protein sequence ID" value="RDW26888.1"/>
    <property type="molecule type" value="Genomic_DNA"/>
</dbReference>
<dbReference type="VEuPathDB" id="FungiDB:YALI0_B05654g"/>
<dbReference type="InterPro" id="IPR033876">
    <property type="entry name" value="SAP-like"/>
</dbReference>
<evidence type="ECO:0000256" key="6">
    <source>
        <dbReference type="PIRSR" id="PIRSR601461-1"/>
    </source>
</evidence>
<comment type="similarity">
    <text evidence="1 7">Belongs to the peptidase A1 family.</text>
</comment>
<reference evidence="10 12" key="1">
    <citation type="journal article" date="2016" name="PLoS ONE">
        <title>Sequence Assembly of Yarrowia lipolytica Strain W29/CLIB89 Shows Transposable Element Diversity.</title>
        <authorList>
            <person name="Magnan C."/>
            <person name="Yu J."/>
            <person name="Chang I."/>
            <person name="Jahn E."/>
            <person name="Kanomata Y."/>
            <person name="Wu J."/>
            <person name="Zeller M."/>
            <person name="Oakes M."/>
            <person name="Baldi P."/>
            <person name="Sandmeyer S."/>
        </authorList>
    </citation>
    <scope>NUCLEOTIDE SEQUENCE [LARGE SCALE GENOMIC DNA]</scope>
    <source>
        <strain evidence="10">CLIB89</strain>
        <strain evidence="12">CLIB89(W29)</strain>
    </source>
</reference>
<dbReference type="InterPro" id="IPR033121">
    <property type="entry name" value="PEPTIDASE_A1"/>
</dbReference>
<dbReference type="OrthoDB" id="771136at2759"/>
<keyword evidence="5 7" id="KW-0378">Hydrolase</keyword>
<dbReference type="SMR" id="A0A1D8N6L2"/>
<keyword evidence="4 7" id="KW-0064">Aspartyl protease</keyword>
<dbReference type="Gene3D" id="2.40.70.10">
    <property type="entry name" value="Acid Proteases"/>
    <property type="match status" value="2"/>
</dbReference>
<evidence type="ECO:0000256" key="5">
    <source>
        <dbReference type="ARBA" id="ARBA00022801"/>
    </source>
</evidence>
<dbReference type="KEGG" id="yli:2907455"/>
<dbReference type="Proteomes" id="UP000182444">
    <property type="component" value="Chromosome 1B"/>
</dbReference>
<dbReference type="GeneID" id="2907455"/>
<keyword evidence="2 7" id="KW-0645">Protease</keyword>
<evidence type="ECO:0000256" key="8">
    <source>
        <dbReference type="SAM" id="SignalP"/>
    </source>
</evidence>
<feature type="signal peptide" evidence="8">
    <location>
        <begin position="1"/>
        <end position="17"/>
    </location>
</feature>
<dbReference type="VEuPathDB" id="FungiDB:YALI1_B07696g"/>
<evidence type="ECO:0000256" key="4">
    <source>
        <dbReference type="ARBA" id="ARBA00022750"/>
    </source>
</evidence>
<dbReference type="CDD" id="cd05474">
    <property type="entry name" value="SAP_like"/>
    <property type="match status" value="1"/>
</dbReference>
<evidence type="ECO:0000313" key="12">
    <source>
        <dbReference type="Proteomes" id="UP000182444"/>
    </source>
</evidence>
<evidence type="ECO:0000313" key="11">
    <source>
        <dbReference type="EMBL" id="RDW26888.1"/>
    </source>
</evidence>
<reference evidence="11 13" key="2">
    <citation type="submission" date="2018-07" db="EMBL/GenBank/DDBJ databases">
        <title>Draft Genome Assemblies for Five Robust Yarrowia lipolytica Strains Exhibiting High Lipid Production and Pentose Sugar Utilization and Sugar Alcohol Secretion from Undetoxified Lignocellulosic Biomass Hydrolysates.</title>
        <authorList>
            <consortium name="DOE Joint Genome Institute"/>
            <person name="Walker C."/>
            <person name="Ryu S."/>
            <person name="Na H."/>
            <person name="Zane M."/>
            <person name="LaButti K."/>
            <person name="Lipzen A."/>
            <person name="Haridas S."/>
            <person name="Barry K."/>
            <person name="Grigoriev I.V."/>
            <person name="Quarterman J."/>
            <person name="Slininger P."/>
            <person name="Dien B."/>
            <person name="Trinh C.T."/>
        </authorList>
    </citation>
    <scope>NUCLEOTIDE SEQUENCE [LARGE SCALE GENOMIC DNA]</scope>
    <source>
        <strain evidence="11 13">YB392</strain>
    </source>
</reference>
<gene>
    <name evidence="11" type="ORF">B0I71DRAFT_158182</name>
    <name evidence="10" type="ORF">YALI1_B07696g</name>
</gene>
<protein>
    <submittedName>
        <fullName evidence="11">Acid extracellular protease</fullName>
    </submittedName>
</protein>
<dbReference type="OMA" id="VWENDSI"/>
<organism evidence="10 12">
    <name type="scientific">Yarrowia lipolytica</name>
    <name type="common">Candida lipolytica</name>
    <dbReference type="NCBI Taxonomy" id="4952"/>
    <lineage>
        <taxon>Eukaryota</taxon>
        <taxon>Fungi</taxon>
        <taxon>Dikarya</taxon>
        <taxon>Ascomycota</taxon>
        <taxon>Saccharomycotina</taxon>
        <taxon>Dipodascomycetes</taxon>
        <taxon>Dipodascales</taxon>
        <taxon>Dipodascales incertae sedis</taxon>
        <taxon>Yarrowia</taxon>
    </lineage>
</organism>
<evidence type="ECO:0000256" key="7">
    <source>
        <dbReference type="RuleBase" id="RU000454"/>
    </source>
</evidence>
<dbReference type="InterPro" id="IPR001461">
    <property type="entry name" value="Aspartic_peptidase_A1"/>
</dbReference>
<evidence type="ECO:0000313" key="13">
    <source>
        <dbReference type="Proteomes" id="UP000256601"/>
    </source>
</evidence>
<dbReference type="PANTHER" id="PTHR47966:SF65">
    <property type="entry name" value="ASPARTIC-TYPE ENDOPEPTIDASE"/>
    <property type="match status" value="1"/>
</dbReference>
<dbReference type="GO" id="GO:0006508">
    <property type="term" value="P:proteolysis"/>
    <property type="evidence" value="ECO:0007669"/>
    <property type="project" value="UniProtKB-KW"/>
</dbReference>
<dbReference type="Pfam" id="PF00026">
    <property type="entry name" value="Asp"/>
    <property type="match status" value="1"/>
</dbReference>
<sequence length="397" mass="42081">MQFSLATLTTLLAFVAAAPANKGFVHAPIKKQSLQAAQSKIPNFASSGPITAELYNELMAYQVQISLGGQTISASIDTGSEILWVWENDSIACQVDQQDCDTDGSYNPKKSSTSKDTGVPFNINYGKGHADGYLYTDNAVIGGASAPGFKFGVNSGDLSSGGFSMVFGIGVNSDASTSISAQLQKSGEISRNLYGMSFSDANLAGTSNDNSEITFGAINTGRYTGSLKTIPRVATQGGYQHFSVSASGKFGDVDLFDNDLVILDSGTTMTYLKSDYYNAFLGGLEDLDITLSDYSGGWHGYPCSENSKINFTYNFSGKEITVTGHDLAIPGNAVNSNVDSSVCFMGVDDGGNMNLFGDTFLRAIYSVYDLERDEVSIAQAAHGKPDNYVVITGDVPN</sequence>
<feature type="active site" evidence="6">
    <location>
        <position position="77"/>
    </location>
</feature>
<feature type="active site" evidence="6">
    <location>
        <position position="264"/>
    </location>
</feature>
<dbReference type="PANTHER" id="PTHR47966">
    <property type="entry name" value="BETA-SITE APP-CLEAVING ENZYME, ISOFORM A-RELATED"/>
    <property type="match status" value="1"/>
</dbReference>
<dbReference type="Proteomes" id="UP000256601">
    <property type="component" value="Unassembled WGS sequence"/>
</dbReference>
<evidence type="ECO:0000256" key="1">
    <source>
        <dbReference type="ARBA" id="ARBA00007447"/>
    </source>
</evidence>
<dbReference type="eggNOG" id="KOG1339">
    <property type="taxonomic scope" value="Eukaryota"/>
</dbReference>
<dbReference type="EMBL" id="CP017554">
    <property type="protein sequence ID" value="AOW01279.1"/>
    <property type="molecule type" value="Genomic_DNA"/>
</dbReference>
<feature type="domain" description="Peptidase A1" evidence="9">
    <location>
        <begin position="61"/>
        <end position="378"/>
    </location>
</feature>
<evidence type="ECO:0000259" key="9">
    <source>
        <dbReference type="PROSITE" id="PS51767"/>
    </source>
</evidence>
<proteinExistence type="inferred from homology"/>
<dbReference type="SUPFAM" id="SSF50630">
    <property type="entry name" value="Acid proteases"/>
    <property type="match status" value="1"/>
</dbReference>
<evidence type="ECO:0000256" key="2">
    <source>
        <dbReference type="ARBA" id="ARBA00022670"/>
    </source>
</evidence>
<dbReference type="AlphaFoldDB" id="A0A1D8N6L2"/>
<dbReference type="InterPro" id="IPR021109">
    <property type="entry name" value="Peptidase_aspartic_dom_sf"/>
</dbReference>
<dbReference type="PROSITE" id="PS00141">
    <property type="entry name" value="ASP_PROTEASE"/>
    <property type="match status" value="1"/>
</dbReference>
<accession>A0A1D8N6L2</accession>
<name>A0A1D8N6L2_YARLL</name>
<dbReference type="GO" id="GO:0004190">
    <property type="term" value="F:aspartic-type endopeptidase activity"/>
    <property type="evidence" value="ECO:0007669"/>
    <property type="project" value="UniProtKB-KW"/>
</dbReference>
<dbReference type="FunFam" id="2.40.70.10:FF:000181">
    <property type="entry name" value="Acid extracellular protease"/>
    <property type="match status" value="1"/>
</dbReference>
<dbReference type="InterPro" id="IPR001969">
    <property type="entry name" value="Aspartic_peptidase_AS"/>
</dbReference>
<dbReference type="PRINTS" id="PR00792">
    <property type="entry name" value="PEPSIN"/>
</dbReference>
<keyword evidence="3 8" id="KW-0732">Signal</keyword>
<evidence type="ECO:0000313" key="10">
    <source>
        <dbReference type="EMBL" id="AOW01279.1"/>
    </source>
</evidence>
<feature type="chain" id="PRO_5033269117" evidence="8">
    <location>
        <begin position="18"/>
        <end position="397"/>
    </location>
</feature>
<dbReference type="RefSeq" id="XP_500538.1">
    <property type="nucleotide sequence ID" value="XM_500538.1"/>
</dbReference>
<evidence type="ECO:0000256" key="3">
    <source>
        <dbReference type="ARBA" id="ARBA00022729"/>
    </source>
</evidence>
<dbReference type="PROSITE" id="PS51767">
    <property type="entry name" value="PEPTIDASE_A1"/>
    <property type="match status" value="1"/>
</dbReference>